<comment type="caution">
    <text evidence="1">The sequence shown here is derived from an EMBL/GenBank/DDBJ whole genome shotgun (WGS) entry which is preliminary data.</text>
</comment>
<keyword evidence="2" id="KW-1185">Reference proteome</keyword>
<accession>A0A139H695</accession>
<protein>
    <submittedName>
        <fullName evidence="1">Uncharacterized protein</fullName>
    </submittedName>
</protein>
<organism evidence="1 2">
    <name type="scientific">Pseudocercospora eumusae</name>
    <dbReference type="NCBI Taxonomy" id="321146"/>
    <lineage>
        <taxon>Eukaryota</taxon>
        <taxon>Fungi</taxon>
        <taxon>Dikarya</taxon>
        <taxon>Ascomycota</taxon>
        <taxon>Pezizomycotina</taxon>
        <taxon>Dothideomycetes</taxon>
        <taxon>Dothideomycetidae</taxon>
        <taxon>Mycosphaerellales</taxon>
        <taxon>Mycosphaerellaceae</taxon>
        <taxon>Pseudocercospora</taxon>
    </lineage>
</organism>
<dbReference type="AlphaFoldDB" id="A0A139H695"/>
<sequence length="104" mass="11755">MLSKASQKMLEHEIERVKRDGIATPLRKAPSRVLAVEAVISFKSLSDSLCSALTRRCHRFRNLWLSATSPKYIVSILRKSKDEDRVTANETITTMMSLNTMSIS</sequence>
<gene>
    <name evidence="1" type="ORF">AC578_8748</name>
</gene>
<evidence type="ECO:0000313" key="1">
    <source>
        <dbReference type="EMBL" id="KXS97995.1"/>
    </source>
</evidence>
<name>A0A139H695_9PEZI</name>
<reference evidence="1 2" key="1">
    <citation type="submission" date="2015-07" db="EMBL/GenBank/DDBJ databases">
        <title>Comparative genomics of the Sigatoka disease complex on banana suggests a link between parallel evolutionary changes in Pseudocercospora fijiensis and Pseudocercospora eumusae and increased virulence on the banana host.</title>
        <authorList>
            <person name="Chang T.-C."/>
            <person name="Salvucci A."/>
            <person name="Crous P.W."/>
            <person name="Stergiopoulos I."/>
        </authorList>
    </citation>
    <scope>NUCLEOTIDE SEQUENCE [LARGE SCALE GENOMIC DNA]</scope>
    <source>
        <strain evidence="1 2">CBS 114824</strain>
    </source>
</reference>
<evidence type="ECO:0000313" key="2">
    <source>
        <dbReference type="Proteomes" id="UP000070133"/>
    </source>
</evidence>
<proteinExistence type="predicted"/>
<dbReference type="EMBL" id="LFZN01000126">
    <property type="protein sequence ID" value="KXS97995.1"/>
    <property type="molecule type" value="Genomic_DNA"/>
</dbReference>
<dbReference type="Proteomes" id="UP000070133">
    <property type="component" value="Unassembled WGS sequence"/>
</dbReference>